<feature type="non-terminal residue" evidence="2">
    <location>
        <position position="1"/>
    </location>
</feature>
<protein>
    <submittedName>
        <fullName evidence="2">Uncharacterized protein</fullName>
    </submittedName>
</protein>
<evidence type="ECO:0000256" key="1">
    <source>
        <dbReference type="SAM" id="MobiDB-lite"/>
    </source>
</evidence>
<organism evidence="2 3">
    <name type="scientific">Macrostomum lignano</name>
    <dbReference type="NCBI Taxonomy" id="282301"/>
    <lineage>
        <taxon>Eukaryota</taxon>
        <taxon>Metazoa</taxon>
        <taxon>Spiralia</taxon>
        <taxon>Lophotrochozoa</taxon>
        <taxon>Platyhelminthes</taxon>
        <taxon>Rhabditophora</taxon>
        <taxon>Macrostomorpha</taxon>
        <taxon>Macrostomida</taxon>
        <taxon>Macrostomidae</taxon>
        <taxon>Macrostomum</taxon>
    </lineage>
</organism>
<feature type="region of interest" description="Disordered" evidence="1">
    <location>
        <begin position="39"/>
        <end position="175"/>
    </location>
</feature>
<proteinExistence type="predicted"/>
<dbReference type="Proteomes" id="UP000215902">
    <property type="component" value="Unassembled WGS sequence"/>
</dbReference>
<reference evidence="2 3" key="1">
    <citation type="submission" date="2017-06" db="EMBL/GenBank/DDBJ databases">
        <title>A platform for efficient transgenesis in Macrostomum lignano, a flatworm model organism for stem cell research.</title>
        <authorList>
            <person name="Berezikov E."/>
        </authorList>
    </citation>
    <scope>NUCLEOTIDE SEQUENCE [LARGE SCALE GENOMIC DNA]</scope>
    <source>
        <strain evidence="2">DV1</strain>
        <tissue evidence="2">Whole organism</tissue>
    </source>
</reference>
<feature type="compositionally biased region" description="Low complexity" evidence="1">
    <location>
        <begin position="149"/>
        <end position="169"/>
    </location>
</feature>
<gene>
    <name evidence="2" type="ORF">BOX15_Mlig000791g1</name>
</gene>
<keyword evidence="3" id="KW-1185">Reference proteome</keyword>
<feature type="compositionally biased region" description="Basic and acidic residues" evidence="1">
    <location>
        <begin position="139"/>
        <end position="148"/>
    </location>
</feature>
<dbReference type="OrthoDB" id="8964326at2759"/>
<name>A0A267GUD4_9PLAT</name>
<feature type="compositionally biased region" description="Basic residues" evidence="1">
    <location>
        <begin position="102"/>
        <end position="138"/>
    </location>
</feature>
<accession>A0A267GUD4</accession>
<dbReference type="EMBL" id="NIVC01000143">
    <property type="protein sequence ID" value="PAA89638.1"/>
    <property type="molecule type" value="Genomic_DNA"/>
</dbReference>
<evidence type="ECO:0000313" key="3">
    <source>
        <dbReference type="Proteomes" id="UP000215902"/>
    </source>
</evidence>
<sequence>PHQGKAGMLCWLRPDGTPMDSSCIASWRAASAKDIQSLYAPKPLEYHDSRQPRQQPPQPPGIRRDEPLASRAFATEPHKPAAAQSVDPATDNDNDDDSRDGGRRRKKRRGRGGGRKRRGRRRRRCKNERCRQRRRQRRLERQRLRQEARAAAAAAADAASSGRRQSSGDAADRGK</sequence>
<evidence type="ECO:0000313" key="2">
    <source>
        <dbReference type="EMBL" id="PAA89638.1"/>
    </source>
</evidence>
<comment type="caution">
    <text evidence="2">The sequence shown here is derived from an EMBL/GenBank/DDBJ whole genome shotgun (WGS) entry which is preliminary data.</text>
</comment>
<dbReference type="AlphaFoldDB" id="A0A267GUD4"/>